<evidence type="ECO:0000256" key="6">
    <source>
        <dbReference type="ARBA" id="ARBA00022737"/>
    </source>
</evidence>
<dbReference type="InterPro" id="IPR029063">
    <property type="entry name" value="SAM-dependent_MTases_sf"/>
</dbReference>
<dbReference type="SMART" id="SM00248">
    <property type="entry name" value="ANK"/>
    <property type="match status" value="2"/>
</dbReference>
<dbReference type="PROSITE" id="PS51678">
    <property type="entry name" value="SAM_MT_PRMT"/>
    <property type="match status" value="1"/>
</dbReference>
<dbReference type="GO" id="GO:0005929">
    <property type="term" value="C:cilium"/>
    <property type="evidence" value="ECO:0007669"/>
    <property type="project" value="UniProtKB-SubCell"/>
</dbReference>
<dbReference type="GO" id="GO:0016274">
    <property type="term" value="F:protein-arginine N-methyltransferase activity"/>
    <property type="evidence" value="ECO:0007669"/>
    <property type="project" value="InterPro"/>
</dbReference>
<dbReference type="PANTHER" id="PTHR24150">
    <property type="entry name" value="ANKYRIN REPEAT AND MYND DOMAIN-CONTAINING PROTEIN 2"/>
    <property type="match status" value="1"/>
</dbReference>
<dbReference type="Gene3D" id="6.10.140.2220">
    <property type="match status" value="1"/>
</dbReference>
<dbReference type="InterPro" id="IPR025799">
    <property type="entry name" value="Arg_MeTrfase"/>
</dbReference>
<name>A0A0M3K1K8_ANISI</name>
<feature type="compositionally biased region" description="Acidic residues" evidence="15">
    <location>
        <begin position="1"/>
        <end position="13"/>
    </location>
</feature>
<dbReference type="Pfam" id="PF06325">
    <property type="entry name" value="PrmA"/>
    <property type="match status" value="1"/>
</dbReference>
<feature type="repeat" description="ANK" evidence="12">
    <location>
        <begin position="59"/>
        <end position="91"/>
    </location>
</feature>
<keyword evidence="8" id="KW-0862">Zinc</keyword>
<dbReference type="InterPro" id="IPR055135">
    <property type="entry name" value="PRMT_dom"/>
</dbReference>
<dbReference type="WBParaSite" id="ASIM_0001475501-mRNA-1">
    <property type="protein sequence ID" value="ASIM_0001475501-mRNA-1"/>
    <property type="gene ID" value="ASIM_0001475501"/>
</dbReference>
<keyword evidence="18" id="KW-1185">Reference proteome</keyword>
<dbReference type="InterPro" id="IPR052452">
    <property type="entry name" value="Ankyrin-MYND_dom_contain_2"/>
</dbReference>
<dbReference type="PROSITE" id="PS50865">
    <property type="entry name" value="ZF_MYND_2"/>
    <property type="match status" value="1"/>
</dbReference>
<feature type="repeat" description="ANK" evidence="12">
    <location>
        <begin position="93"/>
        <end position="128"/>
    </location>
</feature>
<evidence type="ECO:0000256" key="1">
    <source>
        <dbReference type="ARBA" id="ARBA00004138"/>
    </source>
</evidence>
<evidence type="ECO:0000313" key="18">
    <source>
        <dbReference type="Proteomes" id="UP000267096"/>
    </source>
</evidence>
<dbReference type="EMBL" id="UYRR01031642">
    <property type="protein sequence ID" value="VDK51657.1"/>
    <property type="molecule type" value="Genomic_DNA"/>
</dbReference>
<dbReference type="Pfam" id="PF01753">
    <property type="entry name" value="zf-MYND"/>
    <property type="match status" value="1"/>
</dbReference>
<protein>
    <submittedName>
        <fullName evidence="19">Protein arginine N-methyltransferase 7 (inferred by orthology to a C. elegans protein)</fullName>
    </submittedName>
</protein>
<dbReference type="Gene3D" id="3.40.50.150">
    <property type="entry name" value="Vaccinia Virus protein VP39"/>
    <property type="match status" value="1"/>
</dbReference>
<dbReference type="InterPro" id="IPR036770">
    <property type="entry name" value="Ankyrin_rpt-contain_sf"/>
</dbReference>
<dbReference type="PROSITE" id="PS50088">
    <property type="entry name" value="ANK_REPEAT"/>
    <property type="match status" value="2"/>
</dbReference>
<dbReference type="AlphaFoldDB" id="A0A0M3K1K8"/>
<dbReference type="FunFam" id="3.40.50.150:FF:000071">
    <property type="entry name" value="Protein arginine N-methyltransferase 7"/>
    <property type="match status" value="1"/>
</dbReference>
<gene>
    <name evidence="17" type="ORF">ASIM_LOCUS14165</name>
</gene>
<dbReference type="CDD" id="cd02440">
    <property type="entry name" value="AdoMet_MTases"/>
    <property type="match status" value="1"/>
</dbReference>
<accession>A0A0M3K1K8</accession>
<keyword evidence="3 14" id="KW-0808">Transferase</keyword>
<keyword evidence="11" id="KW-0966">Cell projection</keyword>
<reference evidence="19" key="1">
    <citation type="submission" date="2017-02" db="UniProtKB">
        <authorList>
            <consortium name="WormBaseParasite"/>
        </authorList>
    </citation>
    <scope>IDENTIFICATION</scope>
</reference>
<dbReference type="SUPFAM" id="SSF144232">
    <property type="entry name" value="HIT/MYND zinc finger-like"/>
    <property type="match status" value="1"/>
</dbReference>
<evidence type="ECO:0000256" key="10">
    <source>
        <dbReference type="ARBA" id="ARBA00023069"/>
    </source>
</evidence>
<dbReference type="Pfam" id="PF00023">
    <property type="entry name" value="Ank"/>
    <property type="match status" value="1"/>
</dbReference>
<evidence type="ECO:0000256" key="7">
    <source>
        <dbReference type="ARBA" id="ARBA00022771"/>
    </source>
</evidence>
<keyword evidence="6" id="KW-0677">Repeat</keyword>
<keyword evidence="9 12" id="KW-0040">ANK repeat</keyword>
<dbReference type="OrthoDB" id="412876at2759"/>
<dbReference type="PANTHER" id="PTHR24150:SF8">
    <property type="entry name" value="ANKYRIN REPEAT AND MYND DOMAIN-CONTAINING PROTEIN 2"/>
    <property type="match status" value="1"/>
</dbReference>
<reference evidence="17 18" key="2">
    <citation type="submission" date="2018-11" db="EMBL/GenBank/DDBJ databases">
        <authorList>
            <consortium name="Pathogen Informatics"/>
        </authorList>
    </citation>
    <scope>NUCLEOTIDE SEQUENCE [LARGE SCALE GENOMIC DNA]</scope>
</reference>
<dbReference type="SUPFAM" id="SSF53335">
    <property type="entry name" value="S-adenosyl-L-methionine-dependent methyltransferases"/>
    <property type="match status" value="2"/>
</dbReference>
<dbReference type="Gene3D" id="1.25.40.20">
    <property type="entry name" value="Ankyrin repeat-containing domain"/>
    <property type="match status" value="1"/>
</dbReference>
<keyword evidence="2 14" id="KW-0489">Methyltransferase</keyword>
<dbReference type="InterPro" id="IPR002893">
    <property type="entry name" value="Znf_MYND"/>
</dbReference>
<keyword evidence="10" id="KW-0969">Cilium</keyword>
<feature type="region of interest" description="Disordered" evidence="15">
    <location>
        <begin position="1"/>
        <end position="24"/>
    </location>
</feature>
<dbReference type="Gene3D" id="2.70.160.11">
    <property type="entry name" value="Hnrnp arginine n-methyltransferase1"/>
    <property type="match status" value="2"/>
</dbReference>
<evidence type="ECO:0000256" key="15">
    <source>
        <dbReference type="SAM" id="MobiDB-lite"/>
    </source>
</evidence>
<dbReference type="Gene3D" id="1.10.220.160">
    <property type="match status" value="1"/>
</dbReference>
<dbReference type="GO" id="GO:0008270">
    <property type="term" value="F:zinc ion binding"/>
    <property type="evidence" value="ECO:0007669"/>
    <property type="project" value="UniProtKB-KW"/>
</dbReference>
<evidence type="ECO:0000256" key="9">
    <source>
        <dbReference type="ARBA" id="ARBA00023043"/>
    </source>
</evidence>
<evidence type="ECO:0000259" key="16">
    <source>
        <dbReference type="PROSITE" id="PS50865"/>
    </source>
</evidence>
<evidence type="ECO:0000313" key="17">
    <source>
        <dbReference type="EMBL" id="VDK51657.1"/>
    </source>
</evidence>
<keyword evidence="4 14" id="KW-0949">S-adenosyl-L-methionine</keyword>
<evidence type="ECO:0000256" key="3">
    <source>
        <dbReference type="ARBA" id="ARBA00022679"/>
    </source>
</evidence>
<keyword evidence="7 13" id="KW-0863">Zinc-finger</keyword>
<evidence type="ECO:0000256" key="13">
    <source>
        <dbReference type="PROSITE-ProRule" id="PRU00134"/>
    </source>
</evidence>
<dbReference type="SUPFAM" id="SSF48403">
    <property type="entry name" value="Ankyrin repeat"/>
    <property type="match status" value="1"/>
</dbReference>
<evidence type="ECO:0000256" key="5">
    <source>
        <dbReference type="ARBA" id="ARBA00022723"/>
    </source>
</evidence>
<evidence type="ECO:0000313" key="19">
    <source>
        <dbReference type="WBParaSite" id="ASIM_0001475501-mRNA-1"/>
    </source>
</evidence>
<dbReference type="Pfam" id="PF22528">
    <property type="entry name" value="PRMT_C"/>
    <property type="match status" value="1"/>
</dbReference>
<dbReference type="Proteomes" id="UP000267096">
    <property type="component" value="Unassembled WGS sequence"/>
</dbReference>
<evidence type="ECO:0000256" key="8">
    <source>
        <dbReference type="ARBA" id="ARBA00022833"/>
    </source>
</evidence>
<evidence type="ECO:0000256" key="2">
    <source>
        <dbReference type="ARBA" id="ARBA00022603"/>
    </source>
</evidence>
<keyword evidence="5" id="KW-0479">Metal-binding</keyword>
<proteinExistence type="predicted"/>
<dbReference type="GO" id="GO:0032259">
    <property type="term" value="P:methylation"/>
    <property type="evidence" value="ECO:0007669"/>
    <property type="project" value="UniProtKB-KW"/>
</dbReference>
<dbReference type="PROSITE" id="PS50297">
    <property type="entry name" value="ANK_REP_REGION"/>
    <property type="match status" value="2"/>
</dbReference>
<dbReference type="InterPro" id="IPR002110">
    <property type="entry name" value="Ankyrin_rpt"/>
</dbReference>
<comment type="subcellular location">
    <subcellularLocation>
        <location evidence="1">Cell projection</location>
        <location evidence="1">Cilium</location>
    </subcellularLocation>
</comment>
<evidence type="ECO:0000256" key="4">
    <source>
        <dbReference type="ARBA" id="ARBA00022691"/>
    </source>
</evidence>
<evidence type="ECO:0000256" key="14">
    <source>
        <dbReference type="PROSITE-ProRule" id="PRU01015"/>
    </source>
</evidence>
<evidence type="ECO:0000256" key="11">
    <source>
        <dbReference type="ARBA" id="ARBA00023273"/>
    </source>
</evidence>
<evidence type="ECO:0000256" key="12">
    <source>
        <dbReference type="PROSITE-ProRule" id="PRU00023"/>
    </source>
</evidence>
<feature type="domain" description="MYND-type" evidence="16">
    <location>
        <begin position="342"/>
        <end position="378"/>
    </location>
</feature>
<organism evidence="19">
    <name type="scientific">Anisakis simplex</name>
    <name type="common">Herring worm</name>
    <dbReference type="NCBI Taxonomy" id="6269"/>
    <lineage>
        <taxon>Eukaryota</taxon>
        <taxon>Metazoa</taxon>
        <taxon>Ecdysozoa</taxon>
        <taxon>Nematoda</taxon>
        <taxon>Chromadorea</taxon>
        <taxon>Rhabditida</taxon>
        <taxon>Spirurina</taxon>
        <taxon>Ascaridomorpha</taxon>
        <taxon>Ascaridoidea</taxon>
        <taxon>Anisakidae</taxon>
        <taxon>Anisakis</taxon>
        <taxon>Anisakis simplex complex</taxon>
    </lineage>
</organism>
<sequence>MKPGDLDEQEDFQASESMKPGDLDEQEQRIFELIQKNETNEVISLFRNGKARISCLDANGMTPLDQACFKANQQLVEYLIKNGADPNTNQHTHGYSALMFAAISGQPESPEICRILLDAGAHAYKTNSINKTASEMAAFVGQHECVSVINNYIGMDEIERLVHPKGKDSEEIFPEEFCVLVHSITKTHQIHPVKIVFFVHDNELILNYRKKFLYIVDRLFERQLRCKESNEVMSLKLWLILFTLRETLKFVDSNANSGNSVAHLLHAYAKFLIKMEPNERIRPNLETLLRNAVRAFPYHQSLLFQTLVKAIAGTKFGDRPDAYFHVAGTLFGQRAAETCLFCAVCGVSHARKRCKACKLGYCSVECQKFDWPFHKRCCSAMAKILEEEEANRASSIQYIEDIPIGSEGEDTENASHVDSNEIKSDVAHLEDVDVSALSLNDQSKKLQKKNLLESRSFSQDGSSSATSALPHLVKTRSSFASLAKMSSVFIESLNPSTGEREWKVADEEYDLTQEIARSAFGDMLHDTERNQMFDKALQNIVNEVHKRGEKARVVDIGTGTGLLSLMAARAGAEHVTAIEVFKPMADCARKIIRNSQYSSRIDLISSRSTDLSKGDVSDKGNIIVAEVFDTELIGEGALRTFKEAHNTLVGDDCRVIPSSARVWIMPVQSEFLARFHRTPSKSFQTPFVDCPGAAAVFDLQISRVSSEQVDCLCDPFVAFSFNFEDASSIVYNESFVHQFKVKKLGKSRVDAILMWWDLDMDGTGEHILSMAPSWLNSKAQWRDHWMQAVYYPPKSIEVSFDQTVNLQCSHDEFSMWFTVEDTASINKVDAPVCSCGLHVLCSRNAIYRMNELDAQTSFSNAIMRECTGKSVLCINEGSFIGLLASKFANDVTVVEPNSHFRSALEAYCRLNDIDNVTLLDTDEEFMKPKGILYGMAVEFDDLWKIAAPVGCVEGFDLDQFDKICQKARSAVDAIVEPQPLWEYDSICTSECSTATHQACFMCSSNDEHSSPELLCPVIHCILILTRERAYNVYGITGKLFIFTGIRSQKCSCRKGTNAVTFWMDWMLNDYRMQSGLIEHCEPGQRPKWSVSHRQGVFFVPSQRLNETFTCINCELEFCSDDGSIQFSFSFK</sequence>